<sequence>MIATPVRIKHRLIALPTHRRAPAPTAQGHIFSGFHEEDPLCFQHGTGMRGISAGKNPQGCGKRTAILFDVDGFVSHLRGLYPRATVHHVAAATGISAASVENWLHRRSQPSVQHFSILIQTFGPALLAACLASPPPWVAEAVRTQRRREIDAQVAKLISERQSYGGAM</sequence>
<dbReference type="Proteomes" id="UP001595377">
    <property type="component" value="Unassembled WGS sequence"/>
</dbReference>
<evidence type="ECO:0000313" key="1">
    <source>
        <dbReference type="EMBL" id="MFC3074951.1"/>
    </source>
</evidence>
<name>A0ABV7DJ48_9HYPH</name>
<dbReference type="RefSeq" id="WP_257315616.1">
    <property type="nucleotide sequence ID" value="NZ_JANFDG010000013.1"/>
</dbReference>
<proteinExistence type="predicted"/>
<dbReference type="EMBL" id="JBHRSP010000029">
    <property type="protein sequence ID" value="MFC3074951.1"/>
    <property type="molecule type" value="Genomic_DNA"/>
</dbReference>
<evidence type="ECO:0000313" key="2">
    <source>
        <dbReference type="Proteomes" id="UP001595377"/>
    </source>
</evidence>
<accession>A0ABV7DJ48</accession>
<gene>
    <name evidence="1" type="ORF">ACFOHH_17710</name>
</gene>
<organism evidence="1 2">
    <name type="scientific">Shinella pollutisoli</name>
    <dbReference type="NCBI Taxonomy" id="2250594"/>
    <lineage>
        <taxon>Bacteria</taxon>
        <taxon>Pseudomonadati</taxon>
        <taxon>Pseudomonadota</taxon>
        <taxon>Alphaproteobacteria</taxon>
        <taxon>Hyphomicrobiales</taxon>
        <taxon>Rhizobiaceae</taxon>
        <taxon>Shinella</taxon>
    </lineage>
</organism>
<comment type="caution">
    <text evidence="1">The sequence shown here is derived from an EMBL/GenBank/DDBJ whole genome shotgun (WGS) entry which is preliminary data.</text>
</comment>
<reference evidence="2" key="1">
    <citation type="journal article" date="2019" name="Int. J. Syst. Evol. Microbiol.">
        <title>The Global Catalogue of Microorganisms (GCM) 10K type strain sequencing project: providing services to taxonomists for standard genome sequencing and annotation.</title>
        <authorList>
            <consortium name="The Broad Institute Genomics Platform"/>
            <consortium name="The Broad Institute Genome Sequencing Center for Infectious Disease"/>
            <person name="Wu L."/>
            <person name="Ma J."/>
        </authorList>
    </citation>
    <scope>NUCLEOTIDE SEQUENCE [LARGE SCALE GENOMIC DNA]</scope>
    <source>
        <strain evidence="2">KCTC 52677</strain>
    </source>
</reference>
<protein>
    <submittedName>
        <fullName evidence="1">Uncharacterized protein</fullName>
    </submittedName>
</protein>
<keyword evidence="2" id="KW-1185">Reference proteome</keyword>